<evidence type="ECO:0000313" key="2">
    <source>
        <dbReference type="EMBL" id="KAJ1186052.1"/>
    </source>
</evidence>
<dbReference type="Proteomes" id="UP001066276">
    <property type="component" value="Chromosome 3_1"/>
</dbReference>
<dbReference type="AlphaFoldDB" id="A0AAV7UAE8"/>
<gene>
    <name evidence="2" type="ORF">NDU88_002837</name>
</gene>
<protein>
    <submittedName>
        <fullName evidence="2">Uncharacterized protein</fullName>
    </submittedName>
</protein>
<reference evidence="2" key="1">
    <citation type="journal article" date="2022" name="bioRxiv">
        <title>Sequencing and chromosome-scale assembly of the giantPleurodeles waltlgenome.</title>
        <authorList>
            <person name="Brown T."/>
            <person name="Elewa A."/>
            <person name="Iarovenko S."/>
            <person name="Subramanian E."/>
            <person name="Araus A.J."/>
            <person name="Petzold A."/>
            <person name="Susuki M."/>
            <person name="Suzuki K.-i.T."/>
            <person name="Hayashi T."/>
            <person name="Toyoda A."/>
            <person name="Oliveira C."/>
            <person name="Osipova E."/>
            <person name="Leigh N.D."/>
            <person name="Simon A."/>
            <person name="Yun M.H."/>
        </authorList>
    </citation>
    <scope>NUCLEOTIDE SEQUENCE</scope>
    <source>
        <strain evidence="2">20211129_DDA</strain>
        <tissue evidence="2">Liver</tissue>
    </source>
</reference>
<feature type="region of interest" description="Disordered" evidence="1">
    <location>
        <begin position="1"/>
        <end position="38"/>
    </location>
</feature>
<feature type="compositionally biased region" description="Low complexity" evidence="1">
    <location>
        <begin position="1"/>
        <end position="14"/>
    </location>
</feature>
<accession>A0AAV7UAE8</accession>
<evidence type="ECO:0000313" key="3">
    <source>
        <dbReference type="Proteomes" id="UP001066276"/>
    </source>
</evidence>
<sequence length="118" mass="12575">MQPRSAPSGPGSPRKCLDRWTALSRGTYRRAPGGGSRRLPRRALAMRSSFISKELGAGGGRKERCYELCTPEAGERPCSGSLSMQRRVKRGRGKGAGTDRLQAGPKCMGSGPATRAQA</sequence>
<name>A0AAV7UAE8_PLEWA</name>
<proteinExistence type="predicted"/>
<organism evidence="2 3">
    <name type="scientific">Pleurodeles waltl</name>
    <name type="common">Iberian ribbed newt</name>
    <dbReference type="NCBI Taxonomy" id="8319"/>
    <lineage>
        <taxon>Eukaryota</taxon>
        <taxon>Metazoa</taxon>
        <taxon>Chordata</taxon>
        <taxon>Craniata</taxon>
        <taxon>Vertebrata</taxon>
        <taxon>Euteleostomi</taxon>
        <taxon>Amphibia</taxon>
        <taxon>Batrachia</taxon>
        <taxon>Caudata</taxon>
        <taxon>Salamandroidea</taxon>
        <taxon>Salamandridae</taxon>
        <taxon>Pleurodelinae</taxon>
        <taxon>Pleurodeles</taxon>
    </lineage>
</organism>
<dbReference type="EMBL" id="JANPWB010000005">
    <property type="protein sequence ID" value="KAJ1186052.1"/>
    <property type="molecule type" value="Genomic_DNA"/>
</dbReference>
<keyword evidence="3" id="KW-1185">Reference proteome</keyword>
<evidence type="ECO:0000256" key="1">
    <source>
        <dbReference type="SAM" id="MobiDB-lite"/>
    </source>
</evidence>
<comment type="caution">
    <text evidence="2">The sequence shown here is derived from an EMBL/GenBank/DDBJ whole genome shotgun (WGS) entry which is preliminary data.</text>
</comment>
<feature type="region of interest" description="Disordered" evidence="1">
    <location>
        <begin position="87"/>
        <end position="118"/>
    </location>
</feature>